<protein>
    <recommendedName>
        <fullName evidence="8">Abasic site processing protein</fullName>
        <ecNumber evidence="8">3.4.-.-</ecNumber>
    </recommendedName>
</protein>
<dbReference type="Pfam" id="PF02586">
    <property type="entry name" value="SRAP"/>
    <property type="match status" value="1"/>
</dbReference>
<evidence type="ECO:0000256" key="1">
    <source>
        <dbReference type="ARBA" id="ARBA00008136"/>
    </source>
</evidence>
<evidence type="ECO:0000256" key="6">
    <source>
        <dbReference type="ARBA" id="ARBA00023125"/>
    </source>
</evidence>
<dbReference type="RefSeq" id="WP_252817338.1">
    <property type="nucleotide sequence ID" value="NZ_JAMXQS010000003.1"/>
</dbReference>
<organism evidence="9 10">
    <name type="scientific">Mesorhizobium liriopis</name>
    <dbReference type="NCBI Taxonomy" id="2953882"/>
    <lineage>
        <taxon>Bacteria</taxon>
        <taxon>Pseudomonadati</taxon>
        <taxon>Pseudomonadota</taxon>
        <taxon>Alphaproteobacteria</taxon>
        <taxon>Hyphomicrobiales</taxon>
        <taxon>Phyllobacteriaceae</taxon>
        <taxon>Mesorhizobium</taxon>
    </lineage>
</organism>
<keyword evidence="10" id="KW-1185">Reference proteome</keyword>
<keyword evidence="4 8" id="KW-0378">Hydrolase</keyword>
<evidence type="ECO:0000313" key="9">
    <source>
        <dbReference type="EMBL" id="MCO6049474.1"/>
    </source>
</evidence>
<evidence type="ECO:0000256" key="8">
    <source>
        <dbReference type="RuleBase" id="RU364100"/>
    </source>
</evidence>
<dbReference type="SUPFAM" id="SSF143081">
    <property type="entry name" value="BB1717-like"/>
    <property type="match status" value="1"/>
</dbReference>
<dbReference type="InterPro" id="IPR036590">
    <property type="entry name" value="SRAP-like"/>
</dbReference>
<dbReference type="InterPro" id="IPR003738">
    <property type="entry name" value="SRAP"/>
</dbReference>
<evidence type="ECO:0000256" key="2">
    <source>
        <dbReference type="ARBA" id="ARBA00022670"/>
    </source>
</evidence>
<dbReference type="PANTHER" id="PTHR13604">
    <property type="entry name" value="DC12-RELATED"/>
    <property type="match status" value="1"/>
</dbReference>
<evidence type="ECO:0000256" key="3">
    <source>
        <dbReference type="ARBA" id="ARBA00022763"/>
    </source>
</evidence>
<evidence type="ECO:0000256" key="7">
    <source>
        <dbReference type="ARBA" id="ARBA00023239"/>
    </source>
</evidence>
<evidence type="ECO:0000313" key="10">
    <source>
        <dbReference type="Proteomes" id="UP001205906"/>
    </source>
</evidence>
<reference evidence="9 10" key="1">
    <citation type="submission" date="2022-06" db="EMBL/GenBank/DDBJ databases">
        <title>Mesorhizobium sp. strain RP14 Genome sequencing and assembly.</title>
        <authorList>
            <person name="Kim I."/>
        </authorList>
    </citation>
    <scope>NUCLEOTIDE SEQUENCE [LARGE SCALE GENOMIC DNA]</scope>
    <source>
        <strain evidence="10">RP14(2022)</strain>
    </source>
</reference>
<proteinExistence type="inferred from homology"/>
<evidence type="ECO:0000256" key="4">
    <source>
        <dbReference type="ARBA" id="ARBA00022801"/>
    </source>
</evidence>
<evidence type="ECO:0000256" key="5">
    <source>
        <dbReference type="ARBA" id="ARBA00023124"/>
    </source>
</evidence>
<keyword evidence="2 8" id="KW-0645">Protease</keyword>
<keyword evidence="3" id="KW-0227">DNA damage</keyword>
<dbReference type="Proteomes" id="UP001205906">
    <property type="component" value="Unassembled WGS sequence"/>
</dbReference>
<accession>A0ABT1C3S0</accession>
<comment type="similarity">
    <text evidence="1 8">Belongs to the SOS response-associated peptidase family.</text>
</comment>
<dbReference type="EMBL" id="JAMXQS010000003">
    <property type="protein sequence ID" value="MCO6049474.1"/>
    <property type="molecule type" value="Genomic_DNA"/>
</dbReference>
<keyword evidence="7" id="KW-0456">Lyase</keyword>
<dbReference type="EC" id="3.4.-.-" evidence="8"/>
<comment type="caution">
    <text evidence="9">The sequence shown here is derived from an EMBL/GenBank/DDBJ whole genome shotgun (WGS) entry which is preliminary data.</text>
</comment>
<keyword evidence="6" id="KW-0238">DNA-binding</keyword>
<dbReference type="Gene3D" id="3.90.1680.20">
    <property type="match status" value="2"/>
</dbReference>
<name>A0ABT1C3S0_9HYPH</name>
<gene>
    <name evidence="9" type="ORF">NGM99_06680</name>
</gene>
<keyword evidence="5" id="KW-0190">Covalent protein-DNA linkage</keyword>
<dbReference type="PANTHER" id="PTHR13604:SF0">
    <property type="entry name" value="ABASIC SITE PROCESSING PROTEIN HMCES"/>
    <property type="match status" value="1"/>
</dbReference>
<sequence>MCNLYSLTKGPEGVRRWFGKIIEGPFENRAGNLQPDDFYPDSPAPVVRKTEAGLELVRLRWGMPSPFFAMKGRETDPGVTNIRSAGSPHWRRWLGPEHRCVVPANRFCEWENTVPKKTKVWFALDDEEPLFFFAGIWTPWHGIRKKAEGPQDHELFGFLTTDANAVVKPIHPKAMPVLLTTPEEVHHWLEAPTKDALSLQRPLPDEKLKIIGRGDLAYLS</sequence>